<name>A0A7G9S3F5_9MICO</name>
<evidence type="ECO:0000259" key="3">
    <source>
        <dbReference type="Pfam" id="PF13649"/>
    </source>
</evidence>
<dbReference type="InterPro" id="IPR029063">
    <property type="entry name" value="SAM-dependent_MTases_sf"/>
</dbReference>
<evidence type="ECO:0000256" key="2">
    <source>
        <dbReference type="SAM" id="MobiDB-lite"/>
    </source>
</evidence>
<keyword evidence="5" id="KW-1185">Reference proteome</keyword>
<dbReference type="Proteomes" id="UP000515934">
    <property type="component" value="Chromosome"/>
</dbReference>
<accession>A0A7G9S3F5</accession>
<sequence>MSEQSHEHADHSRTDLQTEELHPEEYWERRYASAGAVWSGEVNASLSKLVRDLTPGTALDLGCGEGGDVLWLAEQGWEVAGIDLSPTAIERATRAAVERGFTHARFYAADLGRWADQPASVGGPIGPFDLVTASFFQSPVELQREHILRAASSRVAVGGHLVLVSHASGRPGHTDPPEDQPDHFVSPEDELTALALDASQWRVLVAERRRRSDAADHHPDDTVVVAQRIA</sequence>
<dbReference type="Gene3D" id="3.40.50.150">
    <property type="entry name" value="Vaccinia Virus protein VP39"/>
    <property type="match status" value="1"/>
</dbReference>
<dbReference type="PANTHER" id="PTHR43861">
    <property type="entry name" value="TRANS-ACONITATE 2-METHYLTRANSFERASE-RELATED"/>
    <property type="match status" value="1"/>
</dbReference>
<dbReference type="KEGG" id="ldn:H9L06_08935"/>
<organism evidence="4 5">
    <name type="scientific">Leucobacter denitrificans</name>
    <dbReference type="NCBI Taxonomy" id="683042"/>
    <lineage>
        <taxon>Bacteria</taxon>
        <taxon>Bacillati</taxon>
        <taxon>Actinomycetota</taxon>
        <taxon>Actinomycetes</taxon>
        <taxon>Micrococcales</taxon>
        <taxon>Microbacteriaceae</taxon>
        <taxon>Leucobacter</taxon>
    </lineage>
</organism>
<gene>
    <name evidence="4" type="ORF">H9L06_08935</name>
</gene>
<feature type="domain" description="Methyltransferase" evidence="3">
    <location>
        <begin position="59"/>
        <end position="159"/>
    </location>
</feature>
<dbReference type="RefSeq" id="WP_187554850.1">
    <property type="nucleotide sequence ID" value="NZ_CP060716.1"/>
</dbReference>
<dbReference type="Pfam" id="PF13649">
    <property type="entry name" value="Methyltransf_25"/>
    <property type="match status" value="1"/>
</dbReference>
<dbReference type="InterPro" id="IPR041698">
    <property type="entry name" value="Methyltransf_25"/>
</dbReference>
<dbReference type="SUPFAM" id="SSF53335">
    <property type="entry name" value="S-adenosyl-L-methionine-dependent methyltransferases"/>
    <property type="match status" value="1"/>
</dbReference>
<feature type="compositionally biased region" description="Basic and acidic residues" evidence="2">
    <location>
        <begin position="172"/>
        <end position="185"/>
    </location>
</feature>
<evidence type="ECO:0000256" key="1">
    <source>
        <dbReference type="ARBA" id="ARBA00022679"/>
    </source>
</evidence>
<evidence type="ECO:0000313" key="5">
    <source>
        <dbReference type="Proteomes" id="UP000515934"/>
    </source>
</evidence>
<protein>
    <submittedName>
        <fullName evidence="4">Methyltransferase domain-containing protein</fullName>
    </submittedName>
</protein>
<keyword evidence="4" id="KW-0489">Methyltransferase</keyword>
<feature type="compositionally biased region" description="Basic and acidic residues" evidence="2">
    <location>
        <begin position="210"/>
        <end position="221"/>
    </location>
</feature>
<dbReference type="CDD" id="cd02440">
    <property type="entry name" value="AdoMet_MTases"/>
    <property type="match status" value="1"/>
</dbReference>
<dbReference type="GO" id="GO:0032259">
    <property type="term" value="P:methylation"/>
    <property type="evidence" value="ECO:0007669"/>
    <property type="project" value="UniProtKB-KW"/>
</dbReference>
<feature type="region of interest" description="Disordered" evidence="2">
    <location>
        <begin position="210"/>
        <end position="230"/>
    </location>
</feature>
<dbReference type="GO" id="GO:0008168">
    <property type="term" value="F:methyltransferase activity"/>
    <property type="evidence" value="ECO:0007669"/>
    <property type="project" value="UniProtKB-KW"/>
</dbReference>
<dbReference type="EMBL" id="CP060716">
    <property type="protein sequence ID" value="QNN62380.1"/>
    <property type="molecule type" value="Genomic_DNA"/>
</dbReference>
<feature type="region of interest" description="Disordered" evidence="2">
    <location>
        <begin position="166"/>
        <end position="185"/>
    </location>
</feature>
<proteinExistence type="predicted"/>
<feature type="region of interest" description="Disordered" evidence="2">
    <location>
        <begin position="1"/>
        <end position="20"/>
    </location>
</feature>
<reference evidence="4 5" key="1">
    <citation type="submission" date="2020-08" db="EMBL/GenBank/DDBJ databases">
        <title>Genome sequence of Leucobacter denitrificans KACC 14055T.</title>
        <authorList>
            <person name="Hyun D.-W."/>
            <person name="Bae J.-W."/>
        </authorList>
    </citation>
    <scope>NUCLEOTIDE SEQUENCE [LARGE SCALE GENOMIC DNA]</scope>
    <source>
        <strain evidence="4 5">KACC 14055</strain>
    </source>
</reference>
<keyword evidence="1 4" id="KW-0808">Transferase</keyword>
<evidence type="ECO:0000313" key="4">
    <source>
        <dbReference type="EMBL" id="QNN62380.1"/>
    </source>
</evidence>
<dbReference type="AlphaFoldDB" id="A0A7G9S3F5"/>